<dbReference type="SFLD" id="SFLDG01152">
    <property type="entry name" value="Main.3:_Omega-_and_Tau-like"/>
    <property type="match status" value="1"/>
</dbReference>
<dbReference type="PANTHER" id="PTHR11260">
    <property type="entry name" value="GLUTATHIONE S-TRANSFERASE, GST, SUPERFAMILY, GST DOMAIN CONTAINING"/>
    <property type="match status" value="1"/>
</dbReference>
<dbReference type="InterPro" id="IPR004045">
    <property type="entry name" value="Glutathione_S-Trfase_N"/>
</dbReference>
<dbReference type="InterPro" id="IPR036249">
    <property type="entry name" value="Thioredoxin-like_sf"/>
</dbReference>
<dbReference type="InterPro" id="IPR045073">
    <property type="entry name" value="Omega/Tau-like"/>
</dbReference>
<dbReference type="Proteomes" id="UP001291926">
    <property type="component" value="Unassembled WGS sequence"/>
</dbReference>
<evidence type="ECO:0000256" key="2">
    <source>
        <dbReference type="ARBA" id="ARBA00022679"/>
    </source>
</evidence>
<comment type="caution">
    <text evidence="7">The sequence shown here is derived from an EMBL/GenBank/DDBJ whole genome shotgun (WGS) entry which is preliminary data.</text>
</comment>
<dbReference type="CDD" id="cd03185">
    <property type="entry name" value="GST_C_Tau"/>
    <property type="match status" value="1"/>
</dbReference>
<dbReference type="Pfam" id="PF00043">
    <property type="entry name" value="GST_C"/>
    <property type="match status" value="1"/>
</dbReference>
<feature type="domain" description="GST C-terminal" evidence="6">
    <location>
        <begin position="92"/>
        <end position="225"/>
    </location>
</feature>
<evidence type="ECO:0000259" key="5">
    <source>
        <dbReference type="PROSITE" id="PS50404"/>
    </source>
</evidence>
<dbReference type="InterPro" id="IPR045074">
    <property type="entry name" value="GST_C_Tau"/>
</dbReference>
<feature type="domain" description="GST N-terminal" evidence="5">
    <location>
        <begin position="7"/>
        <end position="86"/>
    </location>
</feature>
<dbReference type="CDD" id="cd03058">
    <property type="entry name" value="GST_N_Tau"/>
    <property type="match status" value="1"/>
</dbReference>
<accession>A0ABR0CZJ4</accession>
<evidence type="ECO:0000256" key="4">
    <source>
        <dbReference type="RuleBase" id="RU003494"/>
    </source>
</evidence>
<organism evidence="7 8">
    <name type="scientific">Penstemon davidsonii</name>
    <dbReference type="NCBI Taxonomy" id="160366"/>
    <lineage>
        <taxon>Eukaryota</taxon>
        <taxon>Viridiplantae</taxon>
        <taxon>Streptophyta</taxon>
        <taxon>Embryophyta</taxon>
        <taxon>Tracheophyta</taxon>
        <taxon>Spermatophyta</taxon>
        <taxon>Magnoliopsida</taxon>
        <taxon>eudicotyledons</taxon>
        <taxon>Gunneridae</taxon>
        <taxon>Pentapetalae</taxon>
        <taxon>asterids</taxon>
        <taxon>lamiids</taxon>
        <taxon>Lamiales</taxon>
        <taxon>Plantaginaceae</taxon>
        <taxon>Cheloneae</taxon>
        <taxon>Penstemon</taxon>
    </lineage>
</organism>
<evidence type="ECO:0000259" key="6">
    <source>
        <dbReference type="PROSITE" id="PS50405"/>
    </source>
</evidence>
<dbReference type="InterPro" id="IPR004046">
    <property type="entry name" value="GST_C"/>
</dbReference>
<dbReference type="PROSITE" id="PS50404">
    <property type="entry name" value="GST_NTER"/>
    <property type="match status" value="1"/>
</dbReference>
<keyword evidence="2" id="KW-0808">Transferase</keyword>
<comment type="similarity">
    <text evidence="4">Belongs to the GST superfamily.</text>
</comment>
<dbReference type="SUPFAM" id="SSF47616">
    <property type="entry name" value="GST C-terminal domain-like"/>
    <property type="match status" value="1"/>
</dbReference>
<sequence length="225" mass="26122">ITRRTIMEVKLLGHFSSPFVQRVKWALKIKGVEYDYCEEDMVNKSPELLKLNPVHKKVPVLIHNGKSMVESLIILEYIDETWKTNPPLLPQDPYQRAMTRFWAKFVEEKFVLVAWEAFTSQGVKHENAVKLASEALEKIEGELKGKKFFGGETIGYLDLVLGWASYNLPAFDKIGPMKILDPLRFPAMDQWINNFRNHPIIKGDIQSEEELLIFWTSFANKIRKN</sequence>
<dbReference type="InterPro" id="IPR010987">
    <property type="entry name" value="Glutathione-S-Trfase_C-like"/>
</dbReference>
<dbReference type="Pfam" id="PF02798">
    <property type="entry name" value="GST_N"/>
    <property type="match status" value="1"/>
</dbReference>
<evidence type="ECO:0000256" key="1">
    <source>
        <dbReference type="ARBA" id="ARBA00012452"/>
    </source>
</evidence>
<dbReference type="PANTHER" id="PTHR11260:SF474">
    <property type="entry name" value="GLUTATHIONE TRANSFERASE"/>
    <property type="match status" value="1"/>
</dbReference>
<dbReference type="PROSITE" id="PS50405">
    <property type="entry name" value="GST_CTER"/>
    <property type="match status" value="1"/>
</dbReference>
<dbReference type="InterPro" id="IPR036282">
    <property type="entry name" value="Glutathione-S-Trfase_C_sf"/>
</dbReference>
<dbReference type="Gene3D" id="3.40.30.10">
    <property type="entry name" value="Glutaredoxin"/>
    <property type="match status" value="1"/>
</dbReference>
<feature type="non-terminal residue" evidence="7">
    <location>
        <position position="1"/>
    </location>
</feature>
<dbReference type="SUPFAM" id="SSF52833">
    <property type="entry name" value="Thioredoxin-like"/>
    <property type="match status" value="1"/>
</dbReference>
<comment type="catalytic activity">
    <reaction evidence="3">
        <text>RX + glutathione = an S-substituted glutathione + a halide anion + H(+)</text>
        <dbReference type="Rhea" id="RHEA:16437"/>
        <dbReference type="ChEBI" id="CHEBI:15378"/>
        <dbReference type="ChEBI" id="CHEBI:16042"/>
        <dbReference type="ChEBI" id="CHEBI:17792"/>
        <dbReference type="ChEBI" id="CHEBI:57925"/>
        <dbReference type="ChEBI" id="CHEBI:90779"/>
        <dbReference type="EC" id="2.5.1.18"/>
    </reaction>
</comment>
<evidence type="ECO:0000256" key="3">
    <source>
        <dbReference type="ARBA" id="ARBA00047960"/>
    </source>
</evidence>
<gene>
    <name evidence="7" type="ORF">RD792_009618</name>
</gene>
<proteinExistence type="inferred from homology"/>
<dbReference type="EMBL" id="JAYDYQ010002534">
    <property type="protein sequence ID" value="KAK4482461.1"/>
    <property type="molecule type" value="Genomic_DNA"/>
</dbReference>
<evidence type="ECO:0000313" key="7">
    <source>
        <dbReference type="EMBL" id="KAK4482461.1"/>
    </source>
</evidence>
<dbReference type="EC" id="2.5.1.18" evidence="1"/>
<dbReference type="SFLD" id="SFLDG00358">
    <property type="entry name" value="Main_(cytGST)"/>
    <property type="match status" value="1"/>
</dbReference>
<reference evidence="7 8" key="1">
    <citation type="journal article" date="2023" name="bioRxiv">
        <title>Genome report: Whole genome sequence and annotation of Penstemon davidsonii.</title>
        <authorList>
            <person name="Ostevik K.L."/>
            <person name="Alabady M."/>
            <person name="Zhang M."/>
            <person name="Rausher M.D."/>
        </authorList>
    </citation>
    <scope>NUCLEOTIDE SEQUENCE [LARGE SCALE GENOMIC DNA]</scope>
    <source>
        <strain evidence="7">DNT005</strain>
        <tissue evidence="7">Whole leaf</tissue>
    </source>
</reference>
<protein>
    <recommendedName>
        <fullName evidence="1">glutathione transferase</fullName>
        <ecNumber evidence="1">2.5.1.18</ecNumber>
    </recommendedName>
</protein>
<dbReference type="SFLD" id="SFLDS00019">
    <property type="entry name" value="Glutathione_Transferase_(cytos"/>
    <property type="match status" value="1"/>
</dbReference>
<name>A0ABR0CZJ4_9LAMI</name>
<keyword evidence="8" id="KW-1185">Reference proteome</keyword>
<dbReference type="Gene3D" id="1.20.1050.10">
    <property type="match status" value="1"/>
</dbReference>
<dbReference type="InterPro" id="IPR040079">
    <property type="entry name" value="Glutathione_S-Trfase"/>
</dbReference>
<evidence type="ECO:0000313" key="8">
    <source>
        <dbReference type="Proteomes" id="UP001291926"/>
    </source>
</evidence>